<proteinExistence type="predicted"/>
<reference evidence="2" key="2">
    <citation type="submission" date="2011-03" db="EMBL/GenBank/DDBJ databases">
        <title>The complete genome of Desulfobacca acetoxidans DSM 11109.</title>
        <authorList>
            <consortium name="US DOE Joint Genome Institute (JGI-PGF)"/>
            <person name="Lucas S."/>
            <person name="Copeland A."/>
            <person name="Lapidus A."/>
            <person name="Bruce D."/>
            <person name="Goodwin L."/>
            <person name="Pitluck S."/>
            <person name="Peters L."/>
            <person name="Kyrpides N."/>
            <person name="Mavromatis K."/>
            <person name="Ivanova N."/>
            <person name="Ovchinnikova G."/>
            <person name="Teshima H."/>
            <person name="Detter J.C."/>
            <person name="Han C."/>
            <person name="Land M."/>
            <person name="Hauser L."/>
            <person name="Markowitz V."/>
            <person name="Cheng J.-F."/>
            <person name="Hugenholtz P."/>
            <person name="Woyke T."/>
            <person name="Wu D."/>
            <person name="Spring S."/>
            <person name="Schueler E."/>
            <person name="Brambilla E."/>
            <person name="Klenk H.-P."/>
            <person name="Eisen J.A."/>
        </authorList>
    </citation>
    <scope>NUCLEOTIDE SEQUENCE [LARGE SCALE GENOMIC DNA]</scope>
    <source>
        <strain evidence="2">ATCC 700848 / DSM 11109 / ASRB2</strain>
    </source>
</reference>
<dbReference type="RefSeq" id="WP_013707542.1">
    <property type="nucleotide sequence ID" value="NC_015388.1"/>
</dbReference>
<keyword evidence="2" id="KW-1185">Reference proteome</keyword>
<dbReference type="Proteomes" id="UP000000483">
    <property type="component" value="Chromosome"/>
</dbReference>
<dbReference type="AlphaFoldDB" id="F2NDT6"/>
<dbReference type="EMBL" id="CP002629">
    <property type="protein sequence ID" value="AEB10433.1"/>
    <property type="molecule type" value="Genomic_DNA"/>
</dbReference>
<dbReference type="KEGG" id="dao:Desac_2616"/>
<dbReference type="OrthoDB" id="5459426at2"/>
<dbReference type="STRING" id="880072.Desac_2616"/>
<gene>
    <name evidence="1" type="ordered locus">Desac_2616</name>
</gene>
<protein>
    <submittedName>
        <fullName evidence="1">Uncharacterized protein</fullName>
    </submittedName>
</protein>
<dbReference type="eggNOG" id="ENOG50337H4">
    <property type="taxonomic scope" value="Bacteria"/>
</dbReference>
<name>F2NDT6_DESAR</name>
<accession>F2NDT6</accession>
<evidence type="ECO:0000313" key="1">
    <source>
        <dbReference type="EMBL" id="AEB10433.1"/>
    </source>
</evidence>
<organism evidence="1 2">
    <name type="scientific">Desulfobacca acetoxidans (strain ATCC 700848 / DSM 11109 / ASRB2)</name>
    <dbReference type="NCBI Taxonomy" id="880072"/>
    <lineage>
        <taxon>Bacteria</taxon>
        <taxon>Pseudomonadati</taxon>
        <taxon>Thermodesulfobacteriota</taxon>
        <taxon>Desulfobaccia</taxon>
        <taxon>Desulfobaccales</taxon>
        <taxon>Desulfobaccaceae</taxon>
        <taxon>Desulfobacca</taxon>
    </lineage>
</organism>
<sequence>MKQYVLDEISRPDISRIKTYLDEHAQPSGLEGIWWVELSEEQLSKIQKAHPDCQPHCFAVELGRNFVKFEFLIRSRRTMRCACIGYATETQRHWIMEFADRLADALELKT</sequence>
<reference evidence="1 2" key="1">
    <citation type="journal article" date="2011" name="Stand. Genomic Sci.">
        <title>Complete genome sequence of the acetate-degrading sulfate reducer Desulfobacca acetoxidans type strain (ASRB2).</title>
        <authorList>
            <person name="Goker M."/>
            <person name="Teshima H."/>
            <person name="Lapidus A."/>
            <person name="Nolan M."/>
            <person name="Lucas S."/>
            <person name="Hammon N."/>
            <person name="Deshpande S."/>
            <person name="Cheng J.F."/>
            <person name="Tapia R."/>
            <person name="Han C."/>
            <person name="Goodwin L."/>
            <person name="Pitluck S."/>
            <person name="Huntemann M."/>
            <person name="Liolios K."/>
            <person name="Ivanova N."/>
            <person name="Pagani I."/>
            <person name="Mavromatis K."/>
            <person name="Ovchinikova G."/>
            <person name="Pati A."/>
            <person name="Chen A."/>
            <person name="Palaniappan K."/>
            <person name="Land M."/>
            <person name="Hauser L."/>
            <person name="Brambilla E.M."/>
            <person name="Rohde M."/>
            <person name="Spring S."/>
            <person name="Detter J.C."/>
            <person name="Woyke T."/>
            <person name="Bristow J."/>
            <person name="Eisen J.A."/>
            <person name="Markowitz V."/>
            <person name="Hugenholtz P."/>
            <person name="Kyrpides N.C."/>
            <person name="Klenk H.P."/>
        </authorList>
    </citation>
    <scope>NUCLEOTIDE SEQUENCE [LARGE SCALE GENOMIC DNA]</scope>
    <source>
        <strain evidence="2">ATCC 700848 / DSM 11109 / ASRB2</strain>
    </source>
</reference>
<dbReference type="HOGENOM" id="CLU_172413_0_0_7"/>
<evidence type="ECO:0000313" key="2">
    <source>
        <dbReference type="Proteomes" id="UP000000483"/>
    </source>
</evidence>